<dbReference type="AlphaFoldDB" id="A0A0G3ENW3"/>
<name>A0A0G3ENW3_9BURK</name>
<dbReference type="EMBL" id="CP011568">
    <property type="protein sequence ID" value="AKJ67704.1"/>
    <property type="molecule type" value="Genomic_DNA"/>
</dbReference>
<dbReference type="KEGG" id="ptx:ABW99_05160"/>
<keyword evidence="1" id="KW-0732">Signal</keyword>
<dbReference type="RefSeq" id="WP_047213404.1">
    <property type="nucleotide sequence ID" value="NZ_CP011568.3"/>
</dbReference>
<evidence type="ECO:0000256" key="1">
    <source>
        <dbReference type="SAM" id="SignalP"/>
    </source>
</evidence>
<evidence type="ECO:0000313" key="2">
    <source>
        <dbReference type="EMBL" id="AKJ67704.1"/>
    </source>
</evidence>
<dbReference type="STRING" id="445709.ABW99_05160"/>
<feature type="signal peptide" evidence="1">
    <location>
        <begin position="1"/>
        <end position="32"/>
    </location>
</feature>
<proteinExistence type="predicted"/>
<sequence length="180" mass="20323">MTRQSSKSYLFASRRAARLVACAATLVLGACAQPWESFQAGEPVSAVIARLGPPREVYTLADGTRRLMWPTQPMGEVTTAVHASADGKVLSVRQVLQPSEFYRAQVDKWTEQDVLEHFGQPAEKAYFPLQKREVWSYRFLQDGQWYQLYHFLFDDAGVLRGTQQSPDPLHERAGGDNMVM</sequence>
<feature type="chain" id="PRO_5002553471" description="Lipoprotein" evidence="1">
    <location>
        <begin position="33"/>
        <end position="180"/>
    </location>
</feature>
<dbReference type="OrthoDB" id="8962020at2"/>
<dbReference type="Proteomes" id="UP000036700">
    <property type="component" value="Chromosome"/>
</dbReference>
<gene>
    <name evidence="2" type="ORF">ABW99_05160</name>
</gene>
<keyword evidence="3" id="KW-1185">Reference proteome</keyword>
<dbReference type="PATRIC" id="fig|445709.3.peg.1110"/>
<dbReference type="PROSITE" id="PS51257">
    <property type="entry name" value="PROKAR_LIPOPROTEIN"/>
    <property type="match status" value="1"/>
</dbReference>
<evidence type="ECO:0008006" key="4">
    <source>
        <dbReference type="Google" id="ProtNLM"/>
    </source>
</evidence>
<accession>A0A0G3ENW3</accession>
<evidence type="ECO:0000313" key="3">
    <source>
        <dbReference type="Proteomes" id="UP000036700"/>
    </source>
</evidence>
<organism evidence="2 3">
    <name type="scientific">Pandoraea thiooxydans</name>
    <dbReference type="NCBI Taxonomy" id="445709"/>
    <lineage>
        <taxon>Bacteria</taxon>
        <taxon>Pseudomonadati</taxon>
        <taxon>Pseudomonadota</taxon>
        <taxon>Betaproteobacteria</taxon>
        <taxon>Burkholderiales</taxon>
        <taxon>Burkholderiaceae</taxon>
        <taxon>Pandoraea</taxon>
    </lineage>
</organism>
<reference evidence="3" key="1">
    <citation type="submission" date="2015-06" db="EMBL/GenBank/DDBJ databases">
        <authorList>
            <person name="Lim Y.L."/>
            <person name="Ee R."/>
            <person name="Yong D."/>
            <person name="How K.Y."/>
            <person name="Yin W.F."/>
            <person name="Chan K.G."/>
        </authorList>
    </citation>
    <scope>NUCLEOTIDE SEQUENCE [LARGE SCALE GENOMIC DNA]</scope>
    <source>
        <strain evidence="3">DSM 25325</strain>
    </source>
</reference>
<protein>
    <recommendedName>
        <fullName evidence="4">Lipoprotein</fullName>
    </recommendedName>
</protein>